<feature type="transmembrane region" description="Helical" evidence="9">
    <location>
        <begin position="38"/>
        <end position="56"/>
    </location>
</feature>
<keyword evidence="5 9" id="KW-0812">Transmembrane</keyword>
<dbReference type="RefSeq" id="WP_343762885.1">
    <property type="nucleotide sequence ID" value="NZ_BAAACG010000013.1"/>
</dbReference>
<keyword evidence="6 9" id="KW-1133">Transmembrane helix</keyword>
<feature type="transmembrane region" description="Helical" evidence="9">
    <location>
        <begin position="288"/>
        <end position="310"/>
    </location>
</feature>
<dbReference type="InterPro" id="IPR006153">
    <property type="entry name" value="Cation/H_exchanger_TM"/>
</dbReference>
<feature type="transmembrane region" description="Helical" evidence="9">
    <location>
        <begin position="375"/>
        <end position="395"/>
    </location>
</feature>
<feature type="transmembrane region" description="Helical" evidence="9">
    <location>
        <begin position="122"/>
        <end position="145"/>
    </location>
</feature>
<evidence type="ECO:0000313" key="12">
    <source>
        <dbReference type="Proteomes" id="UP001501510"/>
    </source>
</evidence>
<evidence type="ECO:0000256" key="5">
    <source>
        <dbReference type="ARBA" id="ARBA00022692"/>
    </source>
</evidence>
<reference evidence="11 12" key="1">
    <citation type="journal article" date="2019" name="Int. J. Syst. Evol. Microbiol.">
        <title>The Global Catalogue of Microorganisms (GCM) 10K type strain sequencing project: providing services to taxonomists for standard genome sequencing and annotation.</title>
        <authorList>
            <consortium name="The Broad Institute Genomics Platform"/>
            <consortium name="The Broad Institute Genome Sequencing Center for Infectious Disease"/>
            <person name="Wu L."/>
            <person name="Ma J."/>
        </authorList>
    </citation>
    <scope>NUCLEOTIDE SEQUENCE [LARGE SCALE GENOMIC DNA]</scope>
    <source>
        <strain evidence="11 12">JCM 1407</strain>
    </source>
</reference>
<feature type="domain" description="Cation/H+ exchanger transmembrane" evidence="10">
    <location>
        <begin position="24"/>
        <end position="401"/>
    </location>
</feature>
<feature type="transmembrane region" description="Helical" evidence="9">
    <location>
        <begin position="191"/>
        <end position="211"/>
    </location>
</feature>
<dbReference type="Pfam" id="PF00999">
    <property type="entry name" value="Na_H_Exchanger"/>
    <property type="match status" value="1"/>
</dbReference>
<evidence type="ECO:0000256" key="9">
    <source>
        <dbReference type="SAM" id="Phobius"/>
    </source>
</evidence>
<protein>
    <submittedName>
        <fullName evidence="11">Sodium:proton antiporter</fullName>
    </submittedName>
</protein>
<dbReference type="Gene3D" id="1.20.1530.20">
    <property type="match status" value="1"/>
</dbReference>
<sequence length="419" mass="46072">METATTLASEQILQLIAIVMLAGAVFGKLSRKVNLPDVVLFILAGIILGPHVLNIVDIDKYPVGNQLILTFGAAYILYDGGREVDLKVFNKVKFTVILLATVGVFLSTLITGYFAYKIFNIELIYALLLGVIIASTDPSVLIPLFKDMKISNKLKQTIISESAFNDVAGAIITFTILGIISGGTFSLGNSIFNLLKSSIGGIVVGLLAGYVSTKLISQGRIGFLNEYPSELAIASVITAYLLSEKLGFSGFMAVFIVGMVCGNKHFINCKIHEENKITHLRFKEVLTVILRMMIFVLLGTHIDFSILLKYWSQDLLLVSVLIFISRPISAFISITLDRKAKWNFKEIVYMMWIRETGVIPAALIGMLMSMNIKNIDIIASVTFTTIIITLTFQASTAKLLAKILKLDVENIEKINKPVC</sequence>
<evidence type="ECO:0000256" key="3">
    <source>
        <dbReference type="ARBA" id="ARBA00022449"/>
    </source>
</evidence>
<evidence type="ECO:0000256" key="1">
    <source>
        <dbReference type="ARBA" id="ARBA00004651"/>
    </source>
</evidence>
<gene>
    <name evidence="11" type="ORF">GCM10008906_30520</name>
</gene>
<keyword evidence="7" id="KW-0406">Ion transport</keyword>
<keyword evidence="2" id="KW-0813">Transport</keyword>
<dbReference type="InterPro" id="IPR038770">
    <property type="entry name" value="Na+/solute_symporter_sf"/>
</dbReference>
<feature type="transmembrane region" description="Helical" evidence="9">
    <location>
        <begin position="12"/>
        <end position="29"/>
    </location>
</feature>
<keyword evidence="3" id="KW-0050">Antiport</keyword>
<comment type="subcellular location">
    <subcellularLocation>
        <location evidence="1">Cell membrane</location>
        <topology evidence="1">Multi-pass membrane protein</topology>
    </subcellularLocation>
</comment>
<name>A0ABN1JR47_9CLOT</name>
<keyword evidence="8 9" id="KW-0472">Membrane</keyword>
<feature type="transmembrane region" description="Helical" evidence="9">
    <location>
        <begin position="92"/>
        <end position="116"/>
    </location>
</feature>
<evidence type="ECO:0000256" key="4">
    <source>
        <dbReference type="ARBA" id="ARBA00022475"/>
    </source>
</evidence>
<comment type="caution">
    <text evidence="11">The sequence shown here is derived from an EMBL/GenBank/DDBJ whole genome shotgun (WGS) entry which is preliminary data.</text>
</comment>
<organism evidence="11 12">
    <name type="scientific">Clostridium oceanicum</name>
    <dbReference type="NCBI Taxonomy" id="1543"/>
    <lineage>
        <taxon>Bacteria</taxon>
        <taxon>Bacillati</taxon>
        <taxon>Bacillota</taxon>
        <taxon>Clostridia</taxon>
        <taxon>Eubacteriales</taxon>
        <taxon>Clostridiaceae</taxon>
        <taxon>Clostridium</taxon>
    </lineage>
</organism>
<evidence type="ECO:0000313" key="11">
    <source>
        <dbReference type="EMBL" id="GAA0744913.1"/>
    </source>
</evidence>
<proteinExistence type="predicted"/>
<feature type="transmembrane region" description="Helical" evidence="9">
    <location>
        <begin position="316"/>
        <end position="336"/>
    </location>
</feature>
<accession>A0ABN1JR47</accession>
<keyword evidence="4" id="KW-1003">Cell membrane</keyword>
<evidence type="ECO:0000256" key="6">
    <source>
        <dbReference type="ARBA" id="ARBA00022989"/>
    </source>
</evidence>
<dbReference type="PANTHER" id="PTHR32507">
    <property type="entry name" value="NA(+)/H(+) ANTIPORTER 1"/>
    <property type="match status" value="1"/>
</dbReference>
<evidence type="ECO:0000256" key="7">
    <source>
        <dbReference type="ARBA" id="ARBA00023065"/>
    </source>
</evidence>
<dbReference type="Proteomes" id="UP001501510">
    <property type="component" value="Unassembled WGS sequence"/>
</dbReference>
<dbReference type="PANTHER" id="PTHR32507:SF0">
    <property type="entry name" value="NA(+)_H(+) ANTIPORTER 2-RELATED"/>
    <property type="match status" value="1"/>
</dbReference>
<feature type="transmembrane region" description="Helical" evidence="9">
    <location>
        <begin position="348"/>
        <end position="369"/>
    </location>
</feature>
<evidence type="ECO:0000259" key="10">
    <source>
        <dbReference type="Pfam" id="PF00999"/>
    </source>
</evidence>
<evidence type="ECO:0000256" key="2">
    <source>
        <dbReference type="ARBA" id="ARBA00022448"/>
    </source>
</evidence>
<keyword evidence="12" id="KW-1185">Reference proteome</keyword>
<feature type="transmembrane region" description="Helical" evidence="9">
    <location>
        <begin position="166"/>
        <end position="185"/>
    </location>
</feature>
<evidence type="ECO:0000256" key="8">
    <source>
        <dbReference type="ARBA" id="ARBA00023136"/>
    </source>
</evidence>
<dbReference type="EMBL" id="BAAACG010000013">
    <property type="protein sequence ID" value="GAA0744913.1"/>
    <property type="molecule type" value="Genomic_DNA"/>
</dbReference>